<organism evidence="1 2">
    <name type="scientific">Chaetomium tenue</name>
    <dbReference type="NCBI Taxonomy" id="1854479"/>
    <lineage>
        <taxon>Eukaryota</taxon>
        <taxon>Fungi</taxon>
        <taxon>Dikarya</taxon>
        <taxon>Ascomycota</taxon>
        <taxon>Pezizomycotina</taxon>
        <taxon>Sordariomycetes</taxon>
        <taxon>Sordariomycetidae</taxon>
        <taxon>Sordariales</taxon>
        <taxon>Chaetomiaceae</taxon>
        <taxon>Chaetomium</taxon>
    </lineage>
</organism>
<comment type="caution">
    <text evidence="1">The sequence shown here is derived from an EMBL/GenBank/DDBJ whole genome shotgun (WGS) entry which is preliminary data.</text>
</comment>
<dbReference type="Proteomes" id="UP000724584">
    <property type="component" value="Unassembled WGS sequence"/>
</dbReference>
<reference evidence="1 2" key="1">
    <citation type="journal article" date="2021" name="Nat. Commun.">
        <title>Genetic determinants of endophytism in the Arabidopsis root mycobiome.</title>
        <authorList>
            <person name="Mesny F."/>
            <person name="Miyauchi S."/>
            <person name="Thiergart T."/>
            <person name="Pickel B."/>
            <person name="Atanasova L."/>
            <person name="Karlsson M."/>
            <person name="Huettel B."/>
            <person name="Barry K.W."/>
            <person name="Haridas S."/>
            <person name="Chen C."/>
            <person name="Bauer D."/>
            <person name="Andreopoulos W."/>
            <person name="Pangilinan J."/>
            <person name="LaButti K."/>
            <person name="Riley R."/>
            <person name="Lipzen A."/>
            <person name="Clum A."/>
            <person name="Drula E."/>
            <person name="Henrissat B."/>
            <person name="Kohler A."/>
            <person name="Grigoriev I.V."/>
            <person name="Martin F.M."/>
            <person name="Hacquard S."/>
        </authorList>
    </citation>
    <scope>NUCLEOTIDE SEQUENCE [LARGE SCALE GENOMIC DNA]</scope>
    <source>
        <strain evidence="1 2">MPI-SDFR-AT-0079</strain>
    </source>
</reference>
<name>A0ACB7PE53_9PEZI</name>
<evidence type="ECO:0000313" key="2">
    <source>
        <dbReference type="Proteomes" id="UP000724584"/>
    </source>
</evidence>
<proteinExistence type="predicted"/>
<protein>
    <submittedName>
        <fullName evidence="1">Uncharacterized protein</fullName>
    </submittedName>
</protein>
<dbReference type="EMBL" id="JAGIZQ010000003">
    <property type="protein sequence ID" value="KAH6636592.1"/>
    <property type="molecule type" value="Genomic_DNA"/>
</dbReference>
<sequence length="229" mass="24108">METLIHLLAGGLQLDSSSLAANFTSSSSPLASIRDTRGDTLSDPTHAACPRFARDKYPEAAIAESSLQGRCSYTLILRDGAGDGSHGTVLQFRPPRHRLDLSITDAARSIFGSLVPETRFVGVISPEVGSGGCGTRGCRTMVVYALEGCVLGALVAGVPELKAGGELRGRVEMARLLGLLLWYGIAFDGGALNRVVEEGRDDEELQKLELFLSSETASIDAADADDGSP</sequence>
<keyword evidence="2" id="KW-1185">Reference proteome</keyword>
<accession>A0ACB7PE53</accession>
<evidence type="ECO:0000313" key="1">
    <source>
        <dbReference type="EMBL" id="KAH6636592.1"/>
    </source>
</evidence>
<gene>
    <name evidence="1" type="ORF">F5144DRAFT_601322</name>
</gene>